<accession>A0A290Q7M6</accession>
<reference evidence="2 3" key="1">
    <citation type="submission" date="2017-09" db="EMBL/GenBank/DDBJ databases">
        <title>Complete genome sequence of Verrucomicrobial strain HZ-65, isolated from freshwater.</title>
        <authorList>
            <person name="Choi A."/>
        </authorList>
    </citation>
    <scope>NUCLEOTIDE SEQUENCE [LARGE SCALE GENOMIC DNA]</scope>
    <source>
        <strain evidence="2 3">HZ-65</strain>
    </source>
</reference>
<dbReference type="InterPro" id="IPR001296">
    <property type="entry name" value="Glyco_trans_1"/>
</dbReference>
<evidence type="ECO:0000313" key="3">
    <source>
        <dbReference type="Proteomes" id="UP000217265"/>
    </source>
</evidence>
<dbReference type="GO" id="GO:0016757">
    <property type="term" value="F:glycosyltransferase activity"/>
    <property type="evidence" value="ECO:0007669"/>
    <property type="project" value="InterPro"/>
</dbReference>
<dbReference type="SUPFAM" id="SSF53756">
    <property type="entry name" value="UDP-Glycosyltransferase/glycogen phosphorylase"/>
    <property type="match status" value="1"/>
</dbReference>
<dbReference type="EMBL" id="CP023344">
    <property type="protein sequence ID" value="ATC64715.1"/>
    <property type="molecule type" value="Genomic_DNA"/>
</dbReference>
<sequence>MKRPVVPHAVLNLRHLVVLVRIHWKAPACRPVTPQRNSFINHQSSGVVFTSSLASMGARTILGPKHAMPSPETLPAEGVFSRRSTRQTGFVFDTFAPDSAYIRENAAVLFPPLPELRRIVLRGDFLAHPDAHGRESGLPSLAVFIDEKIVATLSDPRPGPWEIVFDVPSENAAQGFIVRFALRGVTFTNTLAWLARVFSSWPLAASLQRFRLQNKNRQLRVSRVEADGELVYDFGNRHSPYSPAFARKHARLGLNIVGFLSADLGIGESARCMVRAADAAQLPAAAVPLKLPCKARMGDNSFSPFLQEKNPHGVNVFHLDAPASADIDTHHGKNFRAGKYNIGYWAWELPEFPDAWIPYFDFLHEIWCPSDFVRSAIADKSPLPVVTMPHAISFRRPVESTSQLRARLCLPADKFLFLFLYDLHSYSERKNPRAVLAAFRASGLAAQGASLVIKVHGTAGNEADLLALQSAVADLPGTVLLTDSFSRADITALEAACDCFVSLHRAEGFGLAVAECMYLGKPVIATDWSATAEYLNESNGCPVRAQLVTLDRNHGPYSKGQTWADPDIAHAADWMRRLHADRALCERLGTAARATIEEKFSAEAIGARYRRRLEAIASW</sequence>
<evidence type="ECO:0000313" key="2">
    <source>
        <dbReference type="EMBL" id="ATC64715.1"/>
    </source>
</evidence>
<dbReference type="Gene3D" id="3.40.50.2000">
    <property type="entry name" value="Glycogen Phosphorylase B"/>
    <property type="match status" value="1"/>
</dbReference>
<dbReference type="PANTHER" id="PTHR46656">
    <property type="entry name" value="PUTATIVE-RELATED"/>
    <property type="match status" value="1"/>
</dbReference>
<protein>
    <recommendedName>
        <fullName evidence="1">Glycosyl transferase family 1 domain-containing protein</fullName>
    </recommendedName>
</protein>
<feature type="domain" description="Glycosyl transferase family 1" evidence="1">
    <location>
        <begin position="423"/>
        <end position="539"/>
    </location>
</feature>
<dbReference type="AlphaFoldDB" id="A0A290Q7M6"/>
<dbReference type="KEGG" id="vbh:CMV30_12510"/>
<dbReference type="Pfam" id="PF00534">
    <property type="entry name" value="Glycos_transf_1"/>
    <property type="match status" value="1"/>
</dbReference>
<evidence type="ECO:0000259" key="1">
    <source>
        <dbReference type="Pfam" id="PF00534"/>
    </source>
</evidence>
<organism evidence="2 3">
    <name type="scientific">Nibricoccus aquaticus</name>
    <dbReference type="NCBI Taxonomy" id="2576891"/>
    <lineage>
        <taxon>Bacteria</taxon>
        <taxon>Pseudomonadati</taxon>
        <taxon>Verrucomicrobiota</taxon>
        <taxon>Opitutia</taxon>
        <taxon>Opitutales</taxon>
        <taxon>Opitutaceae</taxon>
        <taxon>Nibricoccus</taxon>
    </lineage>
</organism>
<keyword evidence="3" id="KW-1185">Reference proteome</keyword>
<dbReference type="CDD" id="cd03801">
    <property type="entry name" value="GT4_PimA-like"/>
    <property type="match status" value="1"/>
</dbReference>
<dbReference type="PANTHER" id="PTHR46656:SF3">
    <property type="entry name" value="PUTATIVE-RELATED"/>
    <property type="match status" value="1"/>
</dbReference>
<gene>
    <name evidence="2" type="ORF">CMV30_12510</name>
</gene>
<dbReference type="Proteomes" id="UP000217265">
    <property type="component" value="Chromosome"/>
</dbReference>
<proteinExistence type="predicted"/>
<name>A0A290Q7M6_9BACT</name>